<proteinExistence type="predicted"/>
<dbReference type="GeneID" id="24918266"/>
<gene>
    <name evidence="1" type="ORF">GSBLH_T00000981001</name>
</gene>
<sequence>MLIPVIRHSTHFGQKTTIPQSHLEIKPTIQLHLSLPLPGYYPRSRVRLFDCSTSEDFFLRLLRFEKLKRRKQQRIQRLKQYTDHCHDCKGIYAPRLLGSLRESGVLE</sequence>
<dbReference type="Proteomes" id="UP000008312">
    <property type="component" value="Unassembled WGS sequence"/>
</dbReference>
<dbReference type="InParanoid" id="D8LYP4"/>
<dbReference type="RefSeq" id="XP_012894747.1">
    <property type="nucleotide sequence ID" value="XM_013039293.1"/>
</dbReference>
<dbReference type="EMBL" id="FN668639">
    <property type="protein sequence ID" value="CBK20699.2"/>
    <property type="molecule type" value="Genomic_DNA"/>
</dbReference>
<name>D8LYP4_BLAHO</name>
<dbReference type="AlphaFoldDB" id="D8LYP4"/>
<protein>
    <submittedName>
        <fullName evidence="1">Uncharacterized protein</fullName>
    </submittedName>
</protein>
<accession>D8LYP4</accession>
<keyword evidence="2" id="KW-1185">Reference proteome</keyword>
<reference evidence="1" key="1">
    <citation type="submission" date="2010-02" db="EMBL/GenBank/DDBJ databases">
        <title>Sequencing and annotation of the Blastocystis hominis genome.</title>
        <authorList>
            <person name="Wincker P."/>
        </authorList>
    </citation>
    <scope>NUCLEOTIDE SEQUENCE</scope>
    <source>
        <strain evidence="1">Singapore isolate B</strain>
    </source>
</reference>
<organism evidence="1">
    <name type="scientific">Blastocystis hominis</name>
    <dbReference type="NCBI Taxonomy" id="12968"/>
    <lineage>
        <taxon>Eukaryota</taxon>
        <taxon>Sar</taxon>
        <taxon>Stramenopiles</taxon>
        <taxon>Bigyra</taxon>
        <taxon>Opalozoa</taxon>
        <taxon>Opalinata</taxon>
        <taxon>Blastocystidae</taxon>
        <taxon>Blastocystis</taxon>
    </lineage>
</organism>
<evidence type="ECO:0000313" key="1">
    <source>
        <dbReference type="EMBL" id="CBK20699.2"/>
    </source>
</evidence>
<evidence type="ECO:0000313" key="2">
    <source>
        <dbReference type="Proteomes" id="UP000008312"/>
    </source>
</evidence>